<dbReference type="PANTHER" id="PTHR39639:SF1">
    <property type="entry name" value="DUF262 DOMAIN-CONTAINING PROTEIN"/>
    <property type="match status" value="1"/>
</dbReference>
<feature type="domain" description="GmrSD restriction endonucleases N-terminal" evidence="2">
    <location>
        <begin position="252"/>
        <end position="403"/>
    </location>
</feature>
<evidence type="ECO:0000256" key="1">
    <source>
        <dbReference type="SAM" id="MobiDB-lite"/>
    </source>
</evidence>
<feature type="compositionally biased region" description="Acidic residues" evidence="1">
    <location>
        <begin position="212"/>
        <end position="228"/>
    </location>
</feature>
<protein>
    <submittedName>
        <fullName evidence="3">DUF262 domain-containing protein</fullName>
    </submittedName>
</protein>
<dbReference type="PANTHER" id="PTHR39639">
    <property type="entry name" value="CHROMOSOME 16, WHOLE GENOME SHOTGUN SEQUENCE"/>
    <property type="match status" value="1"/>
</dbReference>
<dbReference type="Proteomes" id="UP000663570">
    <property type="component" value="Chromosome"/>
</dbReference>
<dbReference type="InterPro" id="IPR004919">
    <property type="entry name" value="GmrSD_N"/>
</dbReference>
<evidence type="ECO:0000313" key="4">
    <source>
        <dbReference type="Proteomes" id="UP000663570"/>
    </source>
</evidence>
<keyword evidence="4" id="KW-1185">Reference proteome</keyword>
<gene>
    <name evidence="3" type="ORF">JY500_18075</name>
</gene>
<evidence type="ECO:0000259" key="2">
    <source>
        <dbReference type="Pfam" id="PF03235"/>
    </source>
</evidence>
<accession>A0ABX7MA35</accession>
<name>A0ABX7MA35_9RHOO</name>
<organism evidence="3 4">
    <name type="scientific">Niveibacterium microcysteis</name>
    <dbReference type="NCBI Taxonomy" id="2811415"/>
    <lineage>
        <taxon>Bacteria</taxon>
        <taxon>Pseudomonadati</taxon>
        <taxon>Pseudomonadota</taxon>
        <taxon>Betaproteobacteria</taxon>
        <taxon>Rhodocyclales</taxon>
        <taxon>Rhodocyclaceae</taxon>
        <taxon>Niveibacterium</taxon>
    </lineage>
</organism>
<evidence type="ECO:0000313" key="3">
    <source>
        <dbReference type="EMBL" id="QSI76352.1"/>
    </source>
</evidence>
<dbReference type="EMBL" id="CP071060">
    <property type="protein sequence ID" value="QSI76352.1"/>
    <property type="molecule type" value="Genomic_DNA"/>
</dbReference>
<sequence>MIGYFLIRLGADSEKEIRQIDSIQSYSADPFSIAVSCKQVPKGVSPGDVAVIWLGTNNNKGGKTPWIQGVRALGRIEKISGVGGYSAAKTVRLSLGVVLPRSITKMDIVTKQSRRYPDIAGMPVLGVNNYSSQVVQRIDPSESGQSLRSLFAALDGILPGMKSKTLAVYPDLMEFFLDRTMPGFSPSLPSHELEEEDDAALLTNSAKSSREIDDDGLEPDDDRDSEIEVPFDPSKIDIIAKPMTISSLEDRLDNNELDLTPDFQRQANVWDVKRKARLIESILLRIPLPSFYFSEDLDGGYAVVDGLQRLCAVFHFKNPTLLNSTTGANLGQLKLKGLQYLKELEGSTFADLDRKFQRRISELEITANIIRANTPSAVKFNVFARLNQGGMPLNAQEIRNAIFPGEWRNELRKLAESKEFVDATDGKVRTSRQQDMELVLRFVAIWQIGAPYFRPSNQTLDEFLNTTVENVLCKWDSRKWEEASDAFYHAIDAAGRVRGKHAFRKSANTQQRKPINRGLFEAEMIVYGSLNAKALSQAEKSKKYLGKLFLSALAENKDFTQSLLYGTGSPESSNARIAVLNRIVAEAINA</sequence>
<proteinExistence type="predicted"/>
<reference evidence="3 4" key="1">
    <citation type="submission" date="2021-02" db="EMBL/GenBank/DDBJ databases">
        <title>Niveibacterium changnyeongensis HC41.</title>
        <authorList>
            <person name="Kang M."/>
        </authorList>
    </citation>
    <scope>NUCLEOTIDE SEQUENCE [LARGE SCALE GENOMIC DNA]</scope>
    <source>
        <strain evidence="3 4">HC41</strain>
    </source>
</reference>
<dbReference type="Pfam" id="PF03235">
    <property type="entry name" value="GmrSD_N"/>
    <property type="match status" value="1"/>
</dbReference>
<feature type="region of interest" description="Disordered" evidence="1">
    <location>
        <begin position="203"/>
        <end position="228"/>
    </location>
</feature>
<dbReference type="RefSeq" id="WP_206254059.1">
    <property type="nucleotide sequence ID" value="NZ_CP071060.1"/>
</dbReference>